<feature type="transmembrane region" description="Helical" evidence="1">
    <location>
        <begin position="63"/>
        <end position="85"/>
    </location>
</feature>
<feature type="transmembrane region" description="Helical" evidence="1">
    <location>
        <begin position="274"/>
        <end position="297"/>
    </location>
</feature>
<feature type="transmembrane region" description="Helical" evidence="1">
    <location>
        <begin position="303"/>
        <end position="321"/>
    </location>
</feature>
<evidence type="ECO:0000313" key="2">
    <source>
        <dbReference type="EMBL" id="CAD2079600.1"/>
    </source>
</evidence>
<keyword evidence="1" id="KW-1133">Transmembrane helix</keyword>
<dbReference type="EMBL" id="JACHFF010000001">
    <property type="protein sequence ID" value="MBB6422135.1"/>
    <property type="molecule type" value="Genomic_DNA"/>
</dbReference>
<evidence type="ECO:0000313" key="3">
    <source>
        <dbReference type="EMBL" id="MBB6422135.1"/>
    </source>
</evidence>
<reference evidence="3 5" key="2">
    <citation type="submission" date="2020-08" db="EMBL/GenBank/DDBJ databases">
        <title>Genomic Encyclopedia of Type Strains, Phase IV (KMG-IV): sequencing the most valuable type-strain genomes for metagenomic binning, comparative biology and taxonomic classification.</title>
        <authorList>
            <person name="Goeker M."/>
        </authorList>
    </citation>
    <scope>NUCLEOTIDE SEQUENCE [LARGE SCALE GENOMIC DNA]</scope>
    <source>
        <strain evidence="3 5">DSM 22419</strain>
    </source>
</reference>
<feature type="transmembrane region" description="Helical" evidence="1">
    <location>
        <begin position="233"/>
        <end position="254"/>
    </location>
</feature>
<evidence type="ECO:0000313" key="5">
    <source>
        <dbReference type="Proteomes" id="UP000545588"/>
    </source>
</evidence>
<feature type="transmembrane region" description="Helical" evidence="1">
    <location>
        <begin position="146"/>
        <end position="168"/>
    </location>
</feature>
<dbReference type="AlphaFoldDB" id="A0A6V7RPK8"/>
<proteinExistence type="predicted"/>
<organism evidence="2 4">
    <name type="scientific">Jeotgalicoccus coquinae</name>
    <dbReference type="NCBI Taxonomy" id="709509"/>
    <lineage>
        <taxon>Bacteria</taxon>
        <taxon>Bacillati</taxon>
        <taxon>Bacillota</taxon>
        <taxon>Bacilli</taxon>
        <taxon>Bacillales</taxon>
        <taxon>Staphylococcaceae</taxon>
        <taxon>Jeotgalicoccus</taxon>
    </lineage>
</organism>
<feature type="transmembrane region" description="Helical" evidence="1">
    <location>
        <begin position="20"/>
        <end position="43"/>
    </location>
</feature>
<dbReference type="Proteomes" id="UP000534001">
    <property type="component" value="Unassembled WGS sequence"/>
</dbReference>
<feature type="transmembrane region" description="Helical" evidence="1">
    <location>
        <begin position="333"/>
        <end position="352"/>
    </location>
</feature>
<sequence length="654" mass="73742">MKSQTSLLNKTLLSHFSGTVFWLTIVFMALNIIALPVSIWIVTFDRELYPDYTIPENLLFQMSAGQIIIGMIFSAFLAMFLLNYLNDEASSDFMHSLPVKRTATLIHVLITGVTAIVVPLVITAVILLAEHMIFIPEITVTDIGKWFVYAVFTHIVIFSIAIFAGFLVNGIFLHLQLIILIMFLPLAVWSLTFAAATALYDGISSSFMEQSELVLTATFPYVAVNQLYEGINILHSLIWAVAAVAAILLAFAVYKFRRNEYVTLNFNFNWLKEILTAVTTVAGMLAIGTAVSIFIPVSAVSSIIGFGVGAVVAYLIVEMFFQKSAKIQFSWKSIVCTLIVIILFWIMFITGWTKYVNDVPAAAEVDSVYISSDYSYYTGETLDEYFKEGYLFNGDKRVIDSAVTAHQAAVEDKSFPTIYTDEETGHLEIQYKMKDGTEMIRTFQTLASDSESLKLVNQLHQNKYDMNSDFLANVKQHPDMTELWLLNDTILADVKLIDDYQAHADELLKYDPAIVNNTGRIEVNAGYKNNYESGYSSIYNKAVLEQIAASELTVEEMMYVDQSSTMYTAELSDEEMNTFINDYKKLTIDELADEYKLQNLSEDEKTEMIEQVNNLEFAPEGNKLLIYSYPEYETPEEEYPGGSAEFDFSILAIQ</sequence>
<feature type="transmembrane region" description="Helical" evidence="1">
    <location>
        <begin position="175"/>
        <end position="200"/>
    </location>
</feature>
<accession>A0A6V7RPK8</accession>
<keyword evidence="1" id="KW-0472">Membrane</keyword>
<reference evidence="2 4" key="1">
    <citation type="submission" date="2020-07" db="EMBL/GenBank/DDBJ databases">
        <authorList>
            <person name="Criscuolo A."/>
        </authorList>
    </citation>
    <scope>NUCLEOTIDE SEQUENCE [LARGE SCALE GENOMIC DNA]</scope>
    <source>
        <strain evidence="2">CIP111751</strain>
    </source>
</reference>
<keyword evidence="5" id="KW-1185">Reference proteome</keyword>
<dbReference type="Proteomes" id="UP000545588">
    <property type="component" value="Unassembled WGS sequence"/>
</dbReference>
<protein>
    <submittedName>
        <fullName evidence="3">ABC-2 type transport system permease protein</fullName>
    </submittedName>
</protein>
<evidence type="ECO:0000313" key="4">
    <source>
        <dbReference type="Proteomes" id="UP000534001"/>
    </source>
</evidence>
<dbReference type="EMBL" id="CAJEWA010000006">
    <property type="protein sequence ID" value="CAD2079600.1"/>
    <property type="molecule type" value="Genomic_DNA"/>
</dbReference>
<keyword evidence="1" id="KW-0812">Transmembrane</keyword>
<gene>
    <name evidence="3" type="ORF">HNR41_000061</name>
    <name evidence="2" type="ORF">JEOCOQ751_01520</name>
</gene>
<name>A0A6V7RPK8_9STAP</name>
<comment type="caution">
    <text evidence="2">The sequence shown here is derived from an EMBL/GenBank/DDBJ whole genome shotgun (WGS) entry which is preliminary data.</text>
</comment>
<evidence type="ECO:0000256" key="1">
    <source>
        <dbReference type="SAM" id="Phobius"/>
    </source>
</evidence>
<dbReference type="RefSeq" id="WP_184280645.1">
    <property type="nucleotide sequence ID" value="NZ_BMCO01000001.1"/>
</dbReference>
<feature type="transmembrane region" description="Helical" evidence="1">
    <location>
        <begin position="105"/>
        <end position="134"/>
    </location>
</feature>